<gene>
    <name evidence="2" type="ORF">ACFQ3Q_10625</name>
</gene>
<evidence type="ECO:0000256" key="1">
    <source>
        <dbReference type="SAM" id="Phobius"/>
    </source>
</evidence>
<organism evidence="2 3">
    <name type="scientific">Salegentibacter chungangensis</name>
    <dbReference type="NCBI Taxonomy" id="1335724"/>
    <lineage>
        <taxon>Bacteria</taxon>
        <taxon>Pseudomonadati</taxon>
        <taxon>Bacteroidota</taxon>
        <taxon>Flavobacteriia</taxon>
        <taxon>Flavobacteriales</taxon>
        <taxon>Flavobacteriaceae</taxon>
        <taxon>Salegentibacter</taxon>
    </lineage>
</organism>
<accession>A0ABW3NQT5</accession>
<keyword evidence="1" id="KW-0812">Transmembrane</keyword>
<evidence type="ECO:0000313" key="2">
    <source>
        <dbReference type="EMBL" id="MFD1096203.1"/>
    </source>
</evidence>
<name>A0ABW3NQT5_9FLAO</name>
<sequence length="67" mass="7609">MAKNNSQLYNTIFIIIGGALLLYTIAVEDASHYIKIAGLIVIMFGLYRATNYWAATKDDHKEEQNEE</sequence>
<comment type="caution">
    <text evidence="2">The sequence shown here is derived from an EMBL/GenBank/DDBJ whole genome shotgun (WGS) entry which is preliminary data.</text>
</comment>
<keyword evidence="1" id="KW-0472">Membrane</keyword>
<dbReference type="EMBL" id="JBHTLI010000001">
    <property type="protein sequence ID" value="MFD1096203.1"/>
    <property type="molecule type" value="Genomic_DNA"/>
</dbReference>
<proteinExistence type="predicted"/>
<dbReference type="Proteomes" id="UP001597131">
    <property type="component" value="Unassembled WGS sequence"/>
</dbReference>
<evidence type="ECO:0000313" key="3">
    <source>
        <dbReference type="Proteomes" id="UP001597131"/>
    </source>
</evidence>
<dbReference type="RefSeq" id="WP_380745526.1">
    <property type="nucleotide sequence ID" value="NZ_JBHTLI010000001.1"/>
</dbReference>
<protein>
    <submittedName>
        <fullName evidence="2">Uncharacterized protein</fullName>
    </submittedName>
</protein>
<keyword evidence="3" id="KW-1185">Reference proteome</keyword>
<feature type="transmembrane region" description="Helical" evidence="1">
    <location>
        <begin position="7"/>
        <end position="26"/>
    </location>
</feature>
<feature type="transmembrane region" description="Helical" evidence="1">
    <location>
        <begin position="32"/>
        <end position="50"/>
    </location>
</feature>
<reference evidence="3" key="1">
    <citation type="journal article" date="2019" name="Int. J. Syst. Evol. Microbiol.">
        <title>The Global Catalogue of Microorganisms (GCM) 10K type strain sequencing project: providing services to taxonomists for standard genome sequencing and annotation.</title>
        <authorList>
            <consortium name="The Broad Institute Genomics Platform"/>
            <consortium name="The Broad Institute Genome Sequencing Center for Infectious Disease"/>
            <person name="Wu L."/>
            <person name="Ma J."/>
        </authorList>
    </citation>
    <scope>NUCLEOTIDE SEQUENCE [LARGE SCALE GENOMIC DNA]</scope>
    <source>
        <strain evidence="3">CCUG 64793</strain>
    </source>
</reference>
<keyword evidence="1" id="KW-1133">Transmembrane helix</keyword>